<comment type="caution">
    <text evidence="2">The sequence shown here is derived from an EMBL/GenBank/DDBJ whole genome shotgun (WGS) entry which is preliminary data.</text>
</comment>
<feature type="region of interest" description="Disordered" evidence="1">
    <location>
        <begin position="282"/>
        <end position="360"/>
    </location>
</feature>
<keyword evidence="3" id="KW-1185">Reference proteome</keyword>
<dbReference type="Proteomes" id="UP001499967">
    <property type="component" value="Unassembled WGS sequence"/>
</dbReference>
<sequence>MALRDWLANPFHNWRERLQASELPRQNNASRASSDDQTAVRGTVIQDHHELMAGHSDPNVRDYHLAELDGLFDDDAMQGPGLTEPPADHYGPNGEYLGPPSPAQAKAQELQAEYFRQMTLENTPLGFYDDRYGMDDFPEGVYPAPSDAAERALLQHLREHPELRENPEWTDWYEGVDKTAGADLDQAADWPYHAHAAADVAATYRTDPNDSDNHKTAEQLWRALCATEYRSYVVAYGNDGNPRNDLPDRWAARAADLAERLSGEVEVPPDTLRSRARDAAYAYGQDPGTDDDPDRFEPPAWANLPRHDGGAAAQEDPDETAAAVHAACAAVEQVDDAAAPPPPHNSESRESAADSASVDD</sequence>
<name>A0ABP3YNE4_9PSEU</name>
<organism evidence="2 3">
    <name type="scientific">Pseudonocardia zijingensis</name>
    <dbReference type="NCBI Taxonomy" id="153376"/>
    <lineage>
        <taxon>Bacteria</taxon>
        <taxon>Bacillati</taxon>
        <taxon>Actinomycetota</taxon>
        <taxon>Actinomycetes</taxon>
        <taxon>Pseudonocardiales</taxon>
        <taxon>Pseudonocardiaceae</taxon>
        <taxon>Pseudonocardia</taxon>
    </lineage>
</organism>
<evidence type="ECO:0000256" key="1">
    <source>
        <dbReference type="SAM" id="MobiDB-lite"/>
    </source>
</evidence>
<protein>
    <submittedName>
        <fullName evidence="2">Uncharacterized protein</fullName>
    </submittedName>
</protein>
<dbReference type="EMBL" id="BAAAHP010000187">
    <property type="protein sequence ID" value="GAA0897617.1"/>
    <property type="molecule type" value="Genomic_DNA"/>
</dbReference>
<evidence type="ECO:0000313" key="3">
    <source>
        <dbReference type="Proteomes" id="UP001499967"/>
    </source>
</evidence>
<proteinExistence type="predicted"/>
<feature type="compositionally biased region" description="Low complexity" evidence="1">
    <location>
        <begin position="321"/>
        <end position="331"/>
    </location>
</feature>
<dbReference type="RefSeq" id="WP_343944868.1">
    <property type="nucleotide sequence ID" value="NZ_BAAAHP010000187.1"/>
</dbReference>
<reference evidence="3" key="1">
    <citation type="journal article" date="2019" name="Int. J. Syst. Evol. Microbiol.">
        <title>The Global Catalogue of Microorganisms (GCM) 10K type strain sequencing project: providing services to taxonomists for standard genome sequencing and annotation.</title>
        <authorList>
            <consortium name="The Broad Institute Genomics Platform"/>
            <consortium name="The Broad Institute Genome Sequencing Center for Infectious Disease"/>
            <person name="Wu L."/>
            <person name="Ma J."/>
        </authorList>
    </citation>
    <scope>NUCLEOTIDE SEQUENCE [LARGE SCALE GENOMIC DNA]</scope>
    <source>
        <strain evidence="3">JCM 11117</strain>
    </source>
</reference>
<accession>A0ABP3YNE4</accession>
<gene>
    <name evidence="2" type="ORF">GCM10009559_58510</name>
</gene>
<evidence type="ECO:0000313" key="2">
    <source>
        <dbReference type="EMBL" id="GAA0897617.1"/>
    </source>
</evidence>